<gene>
    <name evidence="2 3 4 5 6 7" type="primary">LOC108821206</name>
</gene>
<evidence type="ECO:0000313" key="3">
    <source>
        <dbReference type="RefSeq" id="XP_056847869.1"/>
    </source>
</evidence>
<dbReference type="PANTHER" id="PTHR47212:SF8">
    <property type="entry name" value="DUF4378 DOMAIN-CONTAINING PROTEIN"/>
    <property type="match status" value="1"/>
</dbReference>
<evidence type="ECO:0000313" key="7">
    <source>
        <dbReference type="RefSeq" id="XP_056847873.1"/>
    </source>
</evidence>
<dbReference type="RefSeq" id="XP_056847871.1">
    <property type="nucleotide sequence ID" value="XM_056991891.1"/>
</dbReference>
<dbReference type="KEGG" id="rsz:108821206"/>
<dbReference type="RefSeq" id="XP_056847872.1">
    <property type="nucleotide sequence ID" value="XM_056991892.1"/>
</dbReference>
<proteinExistence type="predicted"/>
<keyword evidence="1" id="KW-1185">Reference proteome</keyword>
<dbReference type="PANTHER" id="PTHR47212">
    <property type="entry name" value="ADHESIN-LIKE PROTEIN, PUTATIVE (DUF3741)-RELATED"/>
    <property type="match status" value="1"/>
</dbReference>
<reference evidence="1" key="1">
    <citation type="journal article" date="2019" name="Database">
        <title>The radish genome database (RadishGD): an integrated information resource for radish genomics.</title>
        <authorList>
            <person name="Yu H.J."/>
            <person name="Baek S."/>
            <person name="Lee Y.J."/>
            <person name="Cho A."/>
            <person name="Mun J.H."/>
        </authorList>
    </citation>
    <scope>NUCLEOTIDE SEQUENCE [LARGE SCALE GENOMIC DNA]</scope>
    <source>
        <strain evidence="1">cv. WK10039</strain>
    </source>
</reference>
<evidence type="ECO:0000313" key="6">
    <source>
        <dbReference type="RefSeq" id="XP_056847872.1"/>
    </source>
</evidence>
<evidence type="ECO:0000313" key="5">
    <source>
        <dbReference type="RefSeq" id="XP_056847871.1"/>
    </source>
</evidence>
<sequence length="110" mass="13065">MFMNSMFDFRHGGSIHKLLMDKKRGSKRIVGVETMVEKQLTCDCYFESEAEMQCVKNLTEEEETQQKCDTKCRGKTRRRREEEHAAKPTVRMLMIMQTRNQRIIRGMLTQ</sequence>
<dbReference type="RefSeq" id="XP_056847873.1">
    <property type="nucleotide sequence ID" value="XM_056991893.1"/>
</dbReference>
<name>A0A9W3C8M2_RAPSA</name>
<accession>A0A9W3C8M2</accession>
<dbReference type="RefSeq" id="XP_056847868.1">
    <property type="nucleotide sequence ID" value="XM_056991888.1"/>
</dbReference>
<dbReference type="RefSeq" id="XP_056847869.1">
    <property type="nucleotide sequence ID" value="XM_056991889.1"/>
</dbReference>
<evidence type="ECO:0000313" key="2">
    <source>
        <dbReference type="RefSeq" id="XP_056847868.1"/>
    </source>
</evidence>
<reference evidence="2 3" key="2">
    <citation type="submission" date="2025-04" db="UniProtKB">
        <authorList>
            <consortium name="RefSeq"/>
        </authorList>
    </citation>
    <scope>IDENTIFICATION</scope>
    <source>
        <tissue evidence="2 3">Leaf</tissue>
    </source>
</reference>
<protein>
    <submittedName>
        <fullName evidence="2 3">Uncharacterized protein LOC108821206 isoform X1</fullName>
    </submittedName>
</protein>
<dbReference type="Proteomes" id="UP000504610">
    <property type="component" value="Chromosome 8"/>
</dbReference>
<dbReference type="GeneID" id="108821206"/>
<evidence type="ECO:0000313" key="4">
    <source>
        <dbReference type="RefSeq" id="XP_056847870.1"/>
    </source>
</evidence>
<organism evidence="1 4">
    <name type="scientific">Raphanus sativus</name>
    <name type="common">Radish</name>
    <name type="synonym">Raphanus raphanistrum var. sativus</name>
    <dbReference type="NCBI Taxonomy" id="3726"/>
    <lineage>
        <taxon>Eukaryota</taxon>
        <taxon>Viridiplantae</taxon>
        <taxon>Streptophyta</taxon>
        <taxon>Embryophyta</taxon>
        <taxon>Tracheophyta</taxon>
        <taxon>Spermatophyta</taxon>
        <taxon>Magnoliopsida</taxon>
        <taxon>eudicotyledons</taxon>
        <taxon>Gunneridae</taxon>
        <taxon>Pentapetalae</taxon>
        <taxon>rosids</taxon>
        <taxon>malvids</taxon>
        <taxon>Brassicales</taxon>
        <taxon>Brassicaceae</taxon>
        <taxon>Brassiceae</taxon>
        <taxon>Raphanus</taxon>
    </lineage>
</organism>
<dbReference type="AlphaFoldDB" id="A0A9W3C8M2"/>
<evidence type="ECO:0000313" key="1">
    <source>
        <dbReference type="Proteomes" id="UP000504610"/>
    </source>
</evidence>
<dbReference type="RefSeq" id="XP_056847870.1">
    <property type="nucleotide sequence ID" value="XM_056991890.1"/>
</dbReference>